<feature type="transmembrane region" description="Helical" evidence="2">
    <location>
        <begin position="91"/>
        <end position="108"/>
    </location>
</feature>
<reference evidence="4" key="1">
    <citation type="submission" date="2021-07" db="EMBL/GenBank/DDBJ databases">
        <authorList>
            <person name="Durling M."/>
        </authorList>
    </citation>
    <scope>NUCLEOTIDE SEQUENCE</scope>
</reference>
<dbReference type="Pfam" id="PF24535">
    <property type="entry name" value="DUF7598"/>
    <property type="match status" value="1"/>
</dbReference>
<keyword evidence="2" id="KW-1133">Transmembrane helix</keyword>
<feature type="transmembrane region" description="Helical" evidence="2">
    <location>
        <begin position="21"/>
        <end position="44"/>
    </location>
</feature>
<keyword evidence="5" id="KW-1185">Reference proteome</keyword>
<evidence type="ECO:0000256" key="1">
    <source>
        <dbReference type="SAM" id="MobiDB-lite"/>
    </source>
</evidence>
<dbReference type="InterPro" id="IPR056019">
    <property type="entry name" value="DUF7598"/>
</dbReference>
<feature type="region of interest" description="Disordered" evidence="1">
    <location>
        <begin position="163"/>
        <end position="290"/>
    </location>
</feature>
<dbReference type="AlphaFoldDB" id="A0A9N9KM20"/>
<organism evidence="4 5">
    <name type="scientific">Hymenoscyphus fraxineus</name>
    <dbReference type="NCBI Taxonomy" id="746836"/>
    <lineage>
        <taxon>Eukaryota</taxon>
        <taxon>Fungi</taxon>
        <taxon>Dikarya</taxon>
        <taxon>Ascomycota</taxon>
        <taxon>Pezizomycotina</taxon>
        <taxon>Leotiomycetes</taxon>
        <taxon>Helotiales</taxon>
        <taxon>Helotiaceae</taxon>
        <taxon>Hymenoscyphus</taxon>
    </lineage>
</organism>
<feature type="domain" description="DUF7598" evidence="3">
    <location>
        <begin position="15"/>
        <end position="149"/>
    </location>
</feature>
<protein>
    <recommendedName>
        <fullName evidence="3">DUF7598 domain-containing protein</fullName>
    </recommendedName>
</protein>
<feature type="compositionally biased region" description="Polar residues" evidence="1">
    <location>
        <begin position="218"/>
        <end position="234"/>
    </location>
</feature>
<sequence length="290" mass="32030">MLFSMSPEKKMAGAGYITLNIIRVFNVISLLLVAIASWVMLVMTVKTSKFFLFDGASHFVTSAVACFLVVSECNLFQRYFRKNWPNLSPEAGFVPLGLAMVVLGFNTLGNLNKPATSVENLGLALWRIVIAAGILTTTFGVANIIATFIFSSIREGITGRQVRDHGATTYPKSSSSASTYTRSSGSVRKPENTILPTYSRPTSPEERRRSKFGFNLPFRNSTIEKPMQTTNERVSNWDDRSSPVAPEVQRPPTSLHPALSVPEPSYGSRPPPPKSSRYSVVSDMTQFTRF</sequence>
<dbReference type="OrthoDB" id="5327148at2759"/>
<feature type="transmembrane region" description="Helical" evidence="2">
    <location>
        <begin position="128"/>
        <end position="150"/>
    </location>
</feature>
<comment type="caution">
    <text evidence="4">The sequence shown here is derived from an EMBL/GenBank/DDBJ whole genome shotgun (WGS) entry which is preliminary data.</text>
</comment>
<evidence type="ECO:0000313" key="4">
    <source>
        <dbReference type="EMBL" id="CAG8949496.1"/>
    </source>
</evidence>
<name>A0A9N9KM20_9HELO</name>
<keyword evidence="2" id="KW-0812">Transmembrane</keyword>
<evidence type="ECO:0000259" key="3">
    <source>
        <dbReference type="Pfam" id="PF24535"/>
    </source>
</evidence>
<accession>A0A9N9KM20</accession>
<evidence type="ECO:0000256" key="2">
    <source>
        <dbReference type="SAM" id="Phobius"/>
    </source>
</evidence>
<feature type="compositionally biased region" description="Low complexity" evidence="1">
    <location>
        <begin position="168"/>
        <end position="186"/>
    </location>
</feature>
<proteinExistence type="predicted"/>
<gene>
    <name evidence="4" type="ORF">HYFRA_00007726</name>
</gene>
<dbReference type="EMBL" id="CAJVRL010000014">
    <property type="protein sequence ID" value="CAG8949496.1"/>
    <property type="molecule type" value="Genomic_DNA"/>
</dbReference>
<evidence type="ECO:0000313" key="5">
    <source>
        <dbReference type="Proteomes" id="UP000696280"/>
    </source>
</evidence>
<keyword evidence="2" id="KW-0472">Membrane</keyword>
<dbReference type="Proteomes" id="UP000696280">
    <property type="component" value="Unassembled WGS sequence"/>
</dbReference>
<feature type="transmembrane region" description="Helical" evidence="2">
    <location>
        <begin position="50"/>
        <end position="70"/>
    </location>
</feature>